<dbReference type="Proteomes" id="UP000002016">
    <property type="component" value="Chromosome"/>
</dbReference>
<organism evidence="9 10">
    <name type="scientific">Pseudothermotoga lettingae (strain ATCC BAA-301 / DSM 14385 / NBRC 107922 / TMO)</name>
    <name type="common">Thermotoga lettingae</name>
    <dbReference type="NCBI Taxonomy" id="416591"/>
    <lineage>
        <taxon>Bacteria</taxon>
        <taxon>Thermotogati</taxon>
        <taxon>Thermotogota</taxon>
        <taxon>Thermotogae</taxon>
        <taxon>Thermotogales</taxon>
        <taxon>Thermotogaceae</taxon>
        <taxon>Pseudothermotoga</taxon>
    </lineage>
</organism>
<evidence type="ECO:0000313" key="10">
    <source>
        <dbReference type="Proteomes" id="UP000002016"/>
    </source>
</evidence>
<dbReference type="PROSITE" id="PS50928">
    <property type="entry name" value="ABC_TM1"/>
    <property type="match status" value="1"/>
</dbReference>
<evidence type="ECO:0000256" key="2">
    <source>
        <dbReference type="ARBA" id="ARBA00022448"/>
    </source>
</evidence>
<accession>A8F488</accession>
<dbReference type="InterPro" id="IPR050809">
    <property type="entry name" value="UgpAE/MalFG_permease"/>
</dbReference>
<dbReference type="GO" id="GO:0005886">
    <property type="term" value="C:plasma membrane"/>
    <property type="evidence" value="ECO:0007669"/>
    <property type="project" value="UniProtKB-SubCell"/>
</dbReference>
<dbReference type="SUPFAM" id="SSF161098">
    <property type="entry name" value="MetI-like"/>
    <property type="match status" value="1"/>
</dbReference>
<dbReference type="RefSeq" id="WP_012002453.1">
    <property type="nucleotide sequence ID" value="NC_009828.1"/>
</dbReference>
<evidence type="ECO:0000256" key="6">
    <source>
        <dbReference type="ARBA" id="ARBA00023136"/>
    </source>
</evidence>
<dbReference type="EMBL" id="CP000812">
    <property type="protein sequence ID" value="ABV32972.1"/>
    <property type="molecule type" value="Genomic_DNA"/>
</dbReference>
<evidence type="ECO:0000256" key="4">
    <source>
        <dbReference type="ARBA" id="ARBA00022692"/>
    </source>
</evidence>
<feature type="transmembrane region" description="Helical" evidence="7">
    <location>
        <begin position="169"/>
        <end position="193"/>
    </location>
</feature>
<evidence type="ECO:0000256" key="1">
    <source>
        <dbReference type="ARBA" id="ARBA00004651"/>
    </source>
</evidence>
<evidence type="ECO:0000259" key="8">
    <source>
        <dbReference type="PROSITE" id="PS50928"/>
    </source>
</evidence>
<feature type="transmembrane region" description="Helical" evidence="7">
    <location>
        <begin position="106"/>
        <end position="125"/>
    </location>
</feature>
<sequence precursor="true">MKVKLRYILIFVIPAMLLYTMFVTYPLFDSLRLSFYSWRGVGEKTFVGLKNFKELFTGGFSKEVFNALSHNIYFFILVSALELGLGFLIALLIASKIKGAKFYRTVVYIPNMIPLVMVGFMWNLFLHPQIGLVNQFLKAIGLGAFARPWLGDPNLALTTIILVNVWRNLGFYVLVILASILNISPELIEAAYIDGASNWRVTWKIIFPLTVPTFRTLLILLFIGSFNVFDMIYALEGVQAGPFRSTDVLGTVFYRTAFGGLGSAYTDMGLGAAVTVFIFMIVMPMSILYVYLVERREKR</sequence>
<dbReference type="HOGENOM" id="CLU_016047_0_0_0"/>
<reference evidence="9 10" key="1">
    <citation type="submission" date="2007-08" db="EMBL/GenBank/DDBJ databases">
        <title>Complete sequence of Thermotoga lettingae TMO.</title>
        <authorList>
            <consortium name="US DOE Joint Genome Institute"/>
            <person name="Copeland A."/>
            <person name="Lucas S."/>
            <person name="Lapidus A."/>
            <person name="Barry K."/>
            <person name="Glavina del Rio T."/>
            <person name="Dalin E."/>
            <person name="Tice H."/>
            <person name="Pitluck S."/>
            <person name="Foster B."/>
            <person name="Bruce D."/>
            <person name="Schmutz J."/>
            <person name="Larimer F."/>
            <person name="Land M."/>
            <person name="Hauser L."/>
            <person name="Kyrpides N."/>
            <person name="Mikhailova N."/>
            <person name="Nelson K."/>
            <person name="Gogarten J.P."/>
            <person name="Noll K."/>
            <person name="Richardson P."/>
        </authorList>
    </citation>
    <scope>NUCLEOTIDE SEQUENCE [LARGE SCALE GENOMIC DNA]</scope>
    <source>
        <strain evidence="10">ATCC BAA-301 / DSM 14385 / NBRC 107922 / TMO</strain>
    </source>
</reference>
<gene>
    <name evidence="9" type="ordered locus">Tlet_0405</name>
</gene>
<keyword evidence="5 7" id="KW-1133">Transmembrane helix</keyword>
<dbReference type="CDD" id="cd06261">
    <property type="entry name" value="TM_PBP2"/>
    <property type="match status" value="1"/>
</dbReference>
<feature type="transmembrane region" description="Helical" evidence="7">
    <location>
        <begin position="72"/>
        <end position="94"/>
    </location>
</feature>
<feature type="transmembrane region" description="Helical" evidence="7">
    <location>
        <begin position="7"/>
        <end position="28"/>
    </location>
</feature>
<protein>
    <submittedName>
        <fullName evidence="9">Binding-protein-dependent transport systems inner membrane component</fullName>
    </submittedName>
</protein>
<dbReference type="PANTHER" id="PTHR43227:SF8">
    <property type="entry name" value="DIACETYLCHITOBIOSE UPTAKE SYSTEM PERMEASE PROTEIN DASB"/>
    <property type="match status" value="1"/>
</dbReference>
<dbReference type="InterPro" id="IPR000515">
    <property type="entry name" value="MetI-like"/>
</dbReference>
<name>A8F488_PSELT</name>
<keyword evidence="10" id="KW-1185">Reference proteome</keyword>
<dbReference type="AlphaFoldDB" id="A8F488"/>
<dbReference type="PANTHER" id="PTHR43227">
    <property type="entry name" value="BLL4140 PROTEIN"/>
    <property type="match status" value="1"/>
</dbReference>
<keyword evidence="6 7" id="KW-0472">Membrane</keyword>
<dbReference type="Pfam" id="PF00528">
    <property type="entry name" value="BPD_transp_1"/>
    <property type="match status" value="1"/>
</dbReference>
<feature type="domain" description="ABC transmembrane type-1" evidence="8">
    <location>
        <begin position="68"/>
        <end position="289"/>
    </location>
</feature>
<feature type="transmembrane region" description="Helical" evidence="7">
    <location>
        <begin position="205"/>
        <end position="226"/>
    </location>
</feature>
<keyword evidence="3" id="KW-1003">Cell membrane</keyword>
<comment type="similarity">
    <text evidence="7">Belongs to the binding-protein-dependent transport system permease family.</text>
</comment>
<evidence type="ECO:0000256" key="5">
    <source>
        <dbReference type="ARBA" id="ARBA00022989"/>
    </source>
</evidence>
<keyword evidence="4 7" id="KW-0812">Transmembrane</keyword>
<dbReference type="InterPro" id="IPR035906">
    <property type="entry name" value="MetI-like_sf"/>
</dbReference>
<dbReference type="GO" id="GO:0055085">
    <property type="term" value="P:transmembrane transport"/>
    <property type="evidence" value="ECO:0007669"/>
    <property type="project" value="InterPro"/>
</dbReference>
<evidence type="ECO:0000256" key="7">
    <source>
        <dbReference type="RuleBase" id="RU363032"/>
    </source>
</evidence>
<evidence type="ECO:0000313" key="9">
    <source>
        <dbReference type="EMBL" id="ABV32972.1"/>
    </source>
</evidence>
<proteinExistence type="inferred from homology"/>
<dbReference type="Gene3D" id="1.10.3720.10">
    <property type="entry name" value="MetI-like"/>
    <property type="match status" value="1"/>
</dbReference>
<comment type="subcellular location">
    <subcellularLocation>
        <location evidence="1 7">Cell membrane</location>
        <topology evidence="1 7">Multi-pass membrane protein</topology>
    </subcellularLocation>
</comment>
<dbReference type="OrthoDB" id="9807129at2"/>
<dbReference type="STRING" id="416591.Tlet_0405"/>
<feature type="transmembrane region" description="Helical" evidence="7">
    <location>
        <begin position="270"/>
        <end position="292"/>
    </location>
</feature>
<evidence type="ECO:0000256" key="3">
    <source>
        <dbReference type="ARBA" id="ARBA00022475"/>
    </source>
</evidence>
<keyword evidence="2 7" id="KW-0813">Transport</keyword>
<reference evidence="9 10" key="2">
    <citation type="journal article" date="2009" name="Proc. Natl. Acad. Sci. U.S.A.">
        <title>On the chimeric nature, thermophilic origin, and phylogenetic placement of the Thermotogales.</title>
        <authorList>
            <person name="Zhaxybayeva O."/>
            <person name="Swithers K.S."/>
            <person name="Lapierre P."/>
            <person name="Fournier G.P."/>
            <person name="Bickhart D.M."/>
            <person name="DeBoy R.T."/>
            <person name="Nelson K.E."/>
            <person name="Nesbo C.L."/>
            <person name="Doolittle W.F."/>
            <person name="Gogarten J.P."/>
            <person name="Noll K.M."/>
        </authorList>
    </citation>
    <scope>NUCLEOTIDE SEQUENCE [LARGE SCALE GENOMIC DNA]</scope>
    <source>
        <strain evidence="10">ATCC BAA-301 / DSM 14385 / NBRC 107922 / TMO</strain>
    </source>
</reference>
<dbReference type="eggNOG" id="COG1175">
    <property type="taxonomic scope" value="Bacteria"/>
</dbReference>
<dbReference type="KEGG" id="tle:Tlet_0405"/>